<name>A0A4R1ALE4_9BACI</name>
<reference evidence="1 2" key="1">
    <citation type="submission" date="2019-03" db="EMBL/GenBank/DDBJ databases">
        <authorList>
            <person name="Jensen L."/>
            <person name="Storgaard J."/>
            <person name="Sulaj E."/>
            <person name="Schramm A."/>
            <person name="Marshall I.P.G."/>
        </authorList>
    </citation>
    <scope>NUCLEOTIDE SEQUENCE [LARGE SCALE GENOMIC DNA]</scope>
    <source>
        <strain evidence="1 2">2017H2G3</strain>
    </source>
</reference>
<dbReference type="Proteomes" id="UP000293846">
    <property type="component" value="Unassembled WGS sequence"/>
</dbReference>
<organism evidence="1 2">
    <name type="scientific">Cytobacillus praedii</name>
    <dbReference type="NCBI Taxonomy" id="1742358"/>
    <lineage>
        <taxon>Bacteria</taxon>
        <taxon>Bacillati</taxon>
        <taxon>Bacillota</taxon>
        <taxon>Bacilli</taxon>
        <taxon>Bacillales</taxon>
        <taxon>Bacillaceae</taxon>
        <taxon>Cytobacillus</taxon>
    </lineage>
</organism>
<evidence type="ECO:0000313" key="1">
    <source>
        <dbReference type="EMBL" id="TCJ00506.1"/>
    </source>
</evidence>
<dbReference type="EMBL" id="SJTH01000105">
    <property type="protein sequence ID" value="TCJ00506.1"/>
    <property type="molecule type" value="Genomic_DNA"/>
</dbReference>
<comment type="caution">
    <text evidence="1">The sequence shown here is derived from an EMBL/GenBank/DDBJ whole genome shotgun (WGS) entry which is preliminary data.</text>
</comment>
<gene>
    <name evidence="1" type="ORF">E0Y62_26575</name>
</gene>
<dbReference type="STRING" id="1742358.GCA_001439605_00506"/>
<protein>
    <submittedName>
        <fullName evidence="1">Uncharacterized protein</fullName>
    </submittedName>
</protein>
<proteinExistence type="predicted"/>
<sequence>MWGKTELKKGQIGKVTILSNVNASKINGNTLTQDKRLKKGDEYRIYSYRVLGDSSYYGLGGGLFVKKSSSVKYETPSKKKLAELEREANGLSMIDGIDFNKIYEVKGTGEYKGYKRLKGYPDDDKYAIYYSGNFQSFHVTYEDLYPKNLKEKITWKYNGKKYTHTRSQLYSFFSDIIKLENLLGQSNGIINQDWLLQTFGDTYKDWLLQLQYSSEAASIVEKYLNFKENPNQVDDLFENNPPEDYEDAIDLSIWISSEEMSVNGDDIELVAHPMKIGNETELKMTFLKGFKGVVTKVLYHVPDMPLGYFNVENDSEDTFNGIRFKKVNKNVYINRDDLKAKGVL</sequence>
<dbReference type="AlphaFoldDB" id="A0A4R1ALE4"/>
<evidence type="ECO:0000313" key="2">
    <source>
        <dbReference type="Proteomes" id="UP000293846"/>
    </source>
</evidence>
<accession>A0A4R1ALE4</accession>
<keyword evidence="2" id="KW-1185">Reference proteome</keyword>